<feature type="non-terminal residue" evidence="1">
    <location>
        <position position="1"/>
    </location>
</feature>
<organism evidence="1">
    <name type="scientific">marine sediment metagenome</name>
    <dbReference type="NCBI Taxonomy" id="412755"/>
    <lineage>
        <taxon>unclassified sequences</taxon>
        <taxon>metagenomes</taxon>
        <taxon>ecological metagenomes</taxon>
    </lineage>
</organism>
<sequence>GVEDELGYISSDFRLDSEERQYYSIYKNGSKIGYKTESWLRQSNTILCREEGVIKMNLAGLSREVFFQSLVAIDSTSHITRNVEFSIHSGSHSYVFSGKVNGDSLNIEVKKDILAPVATGTFIVNETITIPVVLPYFISEAETENMSFMVFDPVYFSNYFVDCARRGVEIHNIDNKNINLKRYVLNYLDTRSNMWLDRNGGLVKADGYIFFGGKLGNLTIERTSTTDVFRLPIEVSLGNDIIKELTIYPD</sequence>
<protein>
    <submittedName>
        <fullName evidence="1">Uncharacterized protein</fullName>
    </submittedName>
</protein>
<name>X1U9V9_9ZZZZ</name>
<reference evidence="1" key="1">
    <citation type="journal article" date="2014" name="Front. Microbiol.">
        <title>High frequency of phylogenetically diverse reductive dehalogenase-homologous genes in deep subseafloor sedimentary metagenomes.</title>
        <authorList>
            <person name="Kawai M."/>
            <person name="Futagami T."/>
            <person name="Toyoda A."/>
            <person name="Takaki Y."/>
            <person name="Nishi S."/>
            <person name="Hori S."/>
            <person name="Arai W."/>
            <person name="Tsubouchi T."/>
            <person name="Morono Y."/>
            <person name="Uchiyama I."/>
            <person name="Ito T."/>
            <person name="Fujiyama A."/>
            <person name="Inagaki F."/>
            <person name="Takami H."/>
        </authorList>
    </citation>
    <scope>NUCLEOTIDE SEQUENCE</scope>
    <source>
        <strain evidence="1">Expedition CK06-06</strain>
    </source>
</reference>
<dbReference type="EMBL" id="BARW01021499">
    <property type="protein sequence ID" value="GAI89109.1"/>
    <property type="molecule type" value="Genomic_DNA"/>
</dbReference>
<dbReference type="AlphaFoldDB" id="X1U9V9"/>
<comment type="caution">
    <text evidence="1">The sequence shown here is derived from an EMBL/GenBank/DDBJ whole genome shotgun (WGS) entry which is preliminary data.</text>
</comment>
<gene>
    <name evidence="1" type="ORF">S12H4_36098</name>
</gene>
<accession>X1U9V9</accession>
<evidence type="ECO:0000313" key="1">
    <source>
        <dbReference type="EMBL" id="GAI89109.1"/>
    </source>
</evidence>
<proteinExistence type="predicted"/>